<accession>A0A7W7W0U6</accession>
<feature type="region of interest" description="Disordered" evidence="1">
    <location>
        <begin position="1"/>
        <end position="103"/>
    </location>
</feature>
<keyword evidence="3" id="KW-1185">Reference proteome</keyword>
<evidence type="ECO:0000313" key="2">
    <source>
        <dbReference type="EMBL" id="MBB4929623.1"/>
    </source>
</evidence>
<organism evidence="2 3">
    <name type="scientific">Lipingzhangella halophila</name>
    <dbReference type="NCBI Taxonomy" id="1783352"/>
    <lineage>
        <taxon>Bacteria</taxon>
        <taxon>Bacillati</taxon>
        <taxon>Actinomycetota</taxon>
        <taxon>Actinomycetes</taxon>
        <taxon>Streptosporangiales</taxon>
        <taxon>Nocardiopsidaceae</taxon>
        <taxon>Lipingzhangella</taxon>
    </lineage>
</organism>
<dbReference type="Proteomes" id="UP000523007">
    <property type="component" value="Unassembled WGS sequence"/>
</dbReference>
<evidence type="ECO:0000256" key="1">
    <source>
        <dbReference type="SAM" id="MobiDB-lite"/>
    </source>
</evidence>
<reference evidence="2 3" key="1">
    <citation type="submission" date="2020-08" db="EMBL/GenBank/DDBJ databases">
        <title>Sequencing the genomes of 1000 actinobacteria strains.</title>
        <authorList>
            <person name="Klenk H.-P."/>
        </authorList>
    </citation>
    <scope>NUCLEOTIDE SEQUENCE [LARGE SCALE GENOMIC DNA]</scope>
    <source>
        <strain evidence="2 3">DSM 102030</strain>
    </source>
</reference>
<feature type="compositionally biased region" description="Basic and acidic residues" evidence="1">
    <location>
        <begin position="83"/>
        <end position="95"/>
    </location>
</feature>
<gene>
    <name evidence="2" type="ORF">F4561_000443</name>
</gene>
<proteinExistence type="predicted"/>
<name>A0A7W7W0U6_9ACTN</name>
<dbReference type="AlphaFoldDB" id="A0A7W7W0U6"/>
<sequence>MSQRLLASVGHDRLRRTALVVAPAGRGQATERAAPSGPPLSTESSAPPDAHAGGRRAARGAPPRSPRLRGRIGVSGSALDGSRVADRCSASRESPHSGIGGRIPGRAPAWWREHGFRFPLGGFLSADWCAVRCAGPVELVPGCRCAARSGLHRRVRRRERGDGGARIVRPANHLANQRCYSGCRVAAWRGPGHGRRYAGVVAVNRSGGFGVGRQCGCGAAVSNLGSLRGCVVAHVVARIA</sequence>
<comment type="caution">
    <text evidence="2">The sequence shown here is derived from an EMBL/GenBank/DDBJ whole genome shotgun (WGS) entry which is preliminary data.</text>
</comment>
<protein>
    <submittedName>
        <fullName evidence="2">Uncharacterized protein</fullName>
    </submittedName>
</protein>
<evidence type="ECO:0000313" key="3">
    <source>
        <dbReference type="Proteomes" id="UP000523007"/>
    </source>
</evidence>
<dbReference type="EMBL" id="JACHJT010000001">
    <property type="protein sequence ID" value="MBB4929623.1"/>
    <property type="molecule type" value="Genomic_DNA"/>
</dbReference>